<accession>A0A2S6MYE3</accession>
<reference evidence="1 2" key="1">
    <citation type="journal article" date="2018" name="Arch. Microbiol.">
        <title>New insights into the metabolic potential of the phototrophic purple bacterium Rhodopila globiformis DSM 161(T) from its draft genome sequence and evidence for a vanadium-dependent nitrogenase.</title>
        <authorList>
            <person name="Imhoff J.F."/>
            <person name="Rahn T."/>
            <person name="Kunzel S."/>
            <person name="Neulinger S.C."/>
        </authorList>
    </citation>
    <scope>NUCLEOTIDE SEQUENCE [LARGE SCALE GENOMIC DNA]</scope>
    <source>
        <strain evidence="1 2">DSM 16996</strain>
    </source>
</reference>
<dbReference type="AlphaFoldDB" id="A0A2S6MYE3"/>
<evidence type="ECO:0000313" key="2">
    <source>
        <dbReference type="Proteomes" id="UP000239089"/>
    </source>
</evidence>
<protein>
    <submittedName>
        <fullName evidence="1">Uncharacterized protein</fullName>
    </submittedName>
</protein>
<sequence length="78" mass="8382">MNRWFPAVAALALTAGIAVGQGAALGGPGLPGADKGDWRRREVVRTYRDNEGCKISVISYHHGDGDVETRQSRDCGRD</sequence>
<proteinExistence type="predicted"/>
<gene>
    <name evidence="1" type="ORF">CCR94_20180</name>
</gene>
<dbReference type="RefSeq" id="WP_104509635.1">
    <property type="nucleotide sequence ID" value="NZ_JACIGC010000013.1"/>
</dbReference>
<dbReference type="Proteomes" id="UP000239089">
    <property type="component" value="Unassembled WGS sequence"/>
</dbReference>
<dbReference type="OrthoDB" id="8468822at2"/>
<dbReference type="EMBL" id="NHSJ01000125">
    <property type="protein sequence ID" value="PPQ27393.1"/>
    <property type="molecule type" value="Genomic_DNA"/>
</dbReference>
<comment type="caution">
    <text evidence="1">The sequence shown here is derived from an EMBL/GenBank/DDBJ whole genome shotgun (WGS) entry which is preliminary data.</text>
</comment>
<evidence type="ECO:0000313" key="1">
    <source>
        <dbReference type="EMBL" id="PPQ27393.1"/>
    </source>
</evidence>
<organism evidence="1 2">
    <name type="scientific">Rhodoblastus sphagnicola</name>
    <dbReference type="NCBI Taxonomy" id="333368"/>
    <lineage>
        <taxon>Bacteria</taxon>
        <taxon>Pseudomonadati</taxon>
        <taxon>Pseudomonadota</taxon>
        <taxon>Alphaproteobacteria</taxon>
        <taxon>Hyphomicrobiales</taxon>
        <taxon>Rhodoblastaceae</taxon>
        <taxon>Rhodoblastus</taxon>
    </lineage>
</organism>
<name>A0A2S6MYE3_9HYPH</name>
<keyword evidence="2" id="KW-1185">Reference proteome</keyword>